<reference evidence="1 2" key="1">
    <citation type="submission" date="2017-03" db="EMBL/GenBank/DDBJ databases">
        <title>Whole genome sequences of fourteen strains of Bradyrhizobium canariense and one strain of Bradyrhizobium japonicum isolated from Lupinus (Papilionoideae: Genisteae) species in Algeria.</title>
        <authorList>
            <person name="Crovadore J."/>
            <person name="Chekireb D."/>
            <person name="Brachmann A."/>
            <person name="Chablais R."/>
            <person name="Cochard B."/>
            <person name="Lefort F."/>
        </authorList>
    </citation>
    <scope>NUCLEOTIDE SEQUENCE [LARGE SCALE GENOMIC DNA]</scope>
    <source>
        <strain evidence="1 2">UBMA197</strain>
    </source>
</reference>
<dbReference type="EMBL" id="NAFL01000059">
    <property type="protein sequence ID" value="OSJ37218.1"/>
    <property type="molecule type" value="Genomic_DNA"/>
</dbReference>
<dbReference type="AlphaFoldDB" id="A0A1Y2JZN5"/>
<feature type="non-terminal residue" evidence="1">
    <location>
        <position position="1"/>
    </location>
</feature>
<feature type="non-terminal residue" evidence="1">
    <location>
        <position position="168"/>
    </location>
</feature>
<sequence length="168" mass="16815">VMLTGGGDLTLRTGGALNPNLAATVTDGIVNKTQRLDLNGALVNLRGTLQVSTGAIGGIDLAKLTSYANSGGGVLPNDPFIAAGGEMLGAPVLMLGDAVANIDTRGTLVLGGAGDPGRVRIMNTSPFVLNGTQQAGGGSSWFSLWTERTAVNLFAAGGDLVPTVMHAA</sequence>
<evidence type="ECO:0008006" key="3">
    <source>
        <dbReference type="Google" id="ProtNLM"/>
    </source>
</evidence>
<dbReference type="RefSeq" id="WP_161495703.1">
    <property type="nucleotide sequence ID" value="NZ_NAFL01000059.1"/>
</dbReference>
<evidence type="ECO:0000313" key="2">
    <source>
        <dbReference type="Proteomes" id="UP000193335"/>
    </source>
</evidence>
<comment type="caution">
    <text evidence="1">The sequence shown here is derived from an EMBL/GenBank/DDBJ whole genome shotgun (WGS) entry which is preliminary data.</text>
</comment>
<gene>
    <name evidence="1" type="ORF">BSZ19_00260</name>
</gene>
<protein>
    <recommendedName>
        <fullName evidence="3">Filamentous hemagglutinin</fullName>
    </recommendedName>
</protein>
<accession>A0A1Y2JZN5</accession>
<dbReference type="Proteomes" id="UP000193335">
    <property type="component" value="Unassembled WGS sequence"/>
</dbReference>
<organism evidence="1 2">
    <name type="scientific">Bradyrhizobium japonicum</name>
    <dbReference type="NCBI Taxonomy" id="375"/>
    <lineage>
        <taxon>Bacteria</taxon>
        <taxon>Pseudomonadati</taxon>
        <taxon>Pseudomonadota</taxon>
        <taxon>Alphaproteobacteria</taxon>
        <taxon>Hyphomicrobiales</taxon>
        <taxon>Nitrobacteraceae</taxon>
        <taxon>Bradyrhizobium</taxon>
    </lineage>
</organism>
<evidence type="ECO:0000313" key="1">
    <source>
        <dbReference type="EMBL" id="OSJ37218.1"/>
    </source>
</evidence>
<name>A0A1Y2JZN5_BRAJP</name>
<proteinExistence type="predicted"/>